<reference evidence="2 3" key="1">
    <citation type="submission" date="2017-09" db="EMBL/GenBank/DDBJ databases">
        <title>Depth-based differentiation of microbial function through sediment-hosted aquifers and enrichment of novel symbionts in the deep terrestrial subsurface.</title>
        <authorList>
            <person name="Probst A.J."/>
            <person name="Ladd B."/>
            <person name="Jarett J.K."/>
            <person name="Geller-Mcgrath D.E."/>
            <person name="Sieber C.M."/>
            <person name="Emerson J.B."/>
            <person name="Anantharaman K."/>
            <person name="Thomas B.C."/>
            <person name="Malmstrom R."/>
            <person name="Stieglmeier M."/>
            <person name="Klingl A."/>
            <person name="Woyke T."/>
            <person name="Ryan C.M."/>
            <person name="Banfield J.F."/>
        </authorList>
    </citation>
    <scope>NUCLEOTIDE SEQUENCE [LARGE SCALE GENOMIC DNA]</scope>
    <source>
        <strain evidence="2">CG11_big_fil_rev_8_21_14_0_20_40_12</strain>
    </source>
</reference>
<dbReference type="Proteomes" id="UP000231371">
    <property type="component" value="Unassembled WGS sequence"/>
</dbReference>
<evidence type="ECO:0000313" key="3">
    <source>
        <dbReference type="Proteomes" id="UP000231371"/>
    </source>
</evidence>
<protein>
    <submittedName>
        <fullName evidence="2">Uncharacterized protein</fullName>
    </submittedName>
</protein>
<proteinExistence type="predicted"/>
<dbReference type="AlphaFoldDB" id="A0A2H0KGN8"/>
<name>A0A2H0KGN8_9BACT</name>
<comment type="caution">
    <text evidence="2">The sequence shown here is derived from an EMBL/GenBank/DDBJ whole genome shotgun (WGS) entry which is preliminary data.</text>
</comment>
<feature type="compositionally biased region" description="Basic and acidic residues" evidence="1">
    <location>
        <begin position="14"/>
        <end position="24"/>
    </location>
</feature>
<feature type="compositionally biased region" description="Polar residues" evidence="1">
    <location>
        <begin position="92"/>
        <end position="103"/>
    </location>
</feature>
<evidence type="ECO:0000256" key="1">
    <source>
        <dbReference type="SAM" id="MobiDB-lite"/>
    </source>
</evidence>
<feature type="region of interest" description="Disordered" evidence="1">
    <location>
        <begin position="1"/>
        <end position="112"/>
    </location>
</feature>
<sequence>MDEQGAETQPPGEAKWETRRDPRTGKLLYKTGTGGKRAATLGPEPSEYDKRTQEQARKYEQEKTAAADREVKEGKYPPRRPVMEREGIDSPAGSQSPMSSPISERSERGKAA</sequence>
<feature type="compositionally biased region" description="Basic and acidic residues" evidence="1">
    <location>
        <begin position="47"/>
        <end position="88"/>
    </location>
</feature>
<accession>A0A2H0KGN8</accession>
<evidence type="ECO:0000313" key="2">
    <source>
        <dbReference type="EMBL" id="PIQ70420.1"/>
    </source>
</evidence>
<dbReference type="EMBL" id="PCVI01000010">
    <property type="protein sequence ID" value="PIQ70420.1"/>
    <property type="molecule type" value="Genomic_DNA"/>
</dbReference>
<organism evidence="2 3">
    <name type="scientific">Candidatus Shapirobacteria bacterium CG11_big_fil_rev_8_21_14_0_20_40_12</name>
    <dbReference type="NCBI Taxonomy" id="1974889"/>
    <lineage>
        <taxon>Bacteria</taxon>
        <taxon>Candidatus Shapironibacteriota</taxon>
    </lineage>
</organism>
<gene>
    <name evidence="2" type="ORF">COV89_00525</name>
</gene>